<keyword evidence="1" id="KW-0175">Coiled coil</keyword>
<dbReference type="Proteomes" id="UP001162131">
    <property type="component" value="Unassembled WGS sequence"/>
</dbReference>
<feature type="coiled-coil region" evidence="1">
    <location>
        <begin position="187"/>
        <end position="214"/>
    </location>
</feature>
<sequence length="394" mass="45949">MSLENDCAWKSLSSIAIRNLPGQPSELSLKLSNREKDFHLELLHPISLNPYWTSLKIPHKVYPVLVIVTNSSNSVLLEDYLNPKHLVFLTKDLISLKEFSFPFICYEFSDENWYAQQESIQQFTRATRKESLSLSPLRSSIRKDSFNAAVDFFELKENYKKLLRARKEFINLDQKTQELKASFSKILQSKTFKLQRLKEKKDLAEEENDFKRSIAEQALLTEKSHNLIKDYFGHEQVGKKLLHAHSRKFKERIESIDEWLMKVEAKQALVQLRRIKMIGEIYVAFPDLFSIEWLEMIDDEGNANESETENLEKLGYISHIIQTIAEIYRTQMRFQIIFKGSQSSVIANEEELPIYVPNRNNNGKKTNIATQCLRNNLLQIKELVPPTSALDNED</sequence>
<protein>
    <submittedName>
        <fullName evidence="2">Uncharacterized protein</fullName>
    </submittedName>
</protein>
<evidence type="ECO:0000256" key="1">
    <source>
        <dbReference type="SAM" id="Coils"/>
    </source>
</evidence>
<reference evidence="2" key="1">
    <citation type="submission" date="2021-09" db="EMBL/GenBank/DDBJ databases">
        <authorList>
            <consortium name="AG Swart"/>
            <person name="Singh M."/>
            <person name="Singh A."/>
            <person name="Seah K."/>
            <person name="Emmerich C."/>
        </authorList>
    </citation>
    <scope>NUCLEOTIDE SEQUENCE</scope>
    <source>
        <strain evidence="2">ATCC30299</strain>
    </source>
</reference>
<dbReference type="EMBL" id="CAJZBQ010000046">
    <property type="protein sequence ID" value="CAG9328811.1"/>
    <property type="molecule type" value="Genomic_DNA"/>
</dbReference>
<gene>
    <name evidence="2" type="ORF">BSTOLATCC_MIC46801</name>
</gene>
<evidence type="ECO:0000313" key="2">
    <source>
        <dbReference type="EMBL" id="CAG9328811.1"/>
    </source>
</evidence>
<dbReference type="AlphaFoldDB" id="A0AAU9JW83"/>
<accession>A0AAU9JW83</accession>
<evidence type="ECO:0000313" key="3">
    <source>
        <dbReference type="Proteomes" id="UP001162131"/>
    </source>
</evidence>
<organism evidence="2 3">
    <name type="scientific">Blepharisma stoltei</name>
    <dbReference type="NCBI Taxonomy" id="1481888"/>
    <lineage>
        <taxon>Eukaryota</taxon>
        <taxon>Sar</taxon>
        <taxon>Alveolata</taxon>
        <taxon>Ciliophora</taxon>
        <taxon>Postciliodesmatophora</taxon>
        <taxon>Heterotrichea</taxon>
        <taxon>Heterotrichida</taxon>
        <taxon>Blepharismidae</taxon>
        <taxon>Blepharisma</taxon>
    </lineage>
</organism>
<proteinExistence type="predicted"/>
<keyword evidence="3" id="KW-1185">Reference proteome</keyword>
<name>A0AAU9JW83_9CILI</name>
<comment type="caution">
    <text evidence="2">The sequence shown here is derived from an EMBL/GenBank/DDBJ whole genome shotgun (WGS) entry which is preliminary data.</text>
</comment>